<evidence type="ECO:0000313" key="5">
    <source>
        <dbReference type="EMBL" id="KGE88061.1"/>
    </source>
</evidence>
<dbReference type="PANTHER" id="PTHR48051">
    <property type="match status" value="1"/>
</dbReference>
<dbReference type="Proteomes" id="UP000029736">
    <property type="component" value="Unassembled WGS sequence"/>
</dbReference>
<dbReference type="SUPFAM" id="SSF52058">
    <property type="entry name" value="L domain-like"/>
    <property type="match status" value="1"/>
</dbReference>
<dbReference type="OrthoDB" id="1148122at2"/>
<dbReference type="InterPro" id="IPR027417">
    <property type="entry name" value="P-loop_NTPase"/>
</dbReference>
<dbReference type="Pfam" id="PF16095">
    <property type="entry name" value="COR-A"/>
    <property type="match status" value="1"/>
</dbReference>
<dbReference type="Gene3D" id="3.80.10.10">
    <property type="entry name" value="Ribonuclease Inhibitor"/>
    <property type="match status" value="2"/>
</dbReference>
<dbReference type="PROSITE" id="PS51450">
    <property type="entry name" value="LRR"/>
    <property type="match status" value="1"/>
</dbReference>
<dbReference type="InterPro" id="IPR050216">
    <property type="entry name" value="LRR_domain-containing"/>
</dbReference>
<accession>A0A098S7H9</accession>
<keyword evidence="6" id="KW-1185">Reference proteome</keyword>
<evidence type="ECO:0000259" key="3">
    <source>
        <dbReference type="Pfam" id="PF12770"/>
    </source>
</evidence>
<dbReference type="SUPFAM" id="SSF52540">
    <property type="entry name" value="P-loop containing nucleoside triphosphate hydrolases"/>
    <property type="match status" value="1"/>
</dbReference>
<dbReference type="EMBL" id="JPOS01000025">
    <property type="protein sequence ID" value="KGE88061.1"/>
    <property type="molecule type" value="Genomic_DNA"/>
</dbReference>
<keyword evidence="1" id="KW-0433">Leucine-rich repeat</keyword>
<dbReference type="PANTHER" id="PTHR48051:SF1">
    <property type="entry name" value="RAS SUPPRESSOR PROTEIN 1"/>
    <property type="match status" value="1"/>
</dbReference>
<feature type="domain" description="COR" evidence="4">
    <location>
        <begin position="467"/>
        <end position="619"/>
    </location>
</feature>
<dbReference type="Gene3D" id="1.10.10.10">
    <property type="entry name" value="Winged helix-like DNA-binding domain superfamily/Winged helix DNA-binding domain"/>
    <property type="match status" value="1"/>
</dbReference>
<dbReference type="InterPro" id="IPR024983">
    <property type="entry name" value="CHAT_dom"/>
</dbReference>
<evidence type="ECO:0000256" key="1">
    <source>
        <dbReference type="ARBA" id="ARBA00022614"/>
    </source>
</evidence>
<name>A0A098S7H9_9BACT</name>
<dbReference type="InterPro" id="IPR001611">
    <property type="entry name" value="Leu-rich_rpt"/>
</dbReference>
<dbReference type="InterPro" id="IPR032675">
    <property type="entry name" value="LRR_dom_sf"/>
</dbReference>
<dbReference type="SMART" id="SM00369">
    <property type="entry name" value="LRR_TYP"/>
    <property type="match status" value="3"/>
</dbReference>
<dbReference type="InterPro" id="IPR032171">
    <property type="entry name" value="COR-A"/>
</dbReference>
<protein>
    <recommendedName>
        <fullName evidence="7">CHAT domain-containing protein</fullName>
    </recommendedName>
</protein>
<feature type="domain" description="CHAT" evidence="3">
    <location>
        <begin position="789"/>
        <end position="950"/>
    </location>
</feature>
<comment type="caution">
    <text evidence="5">The sequence shown here is derived from an EMBL/GenBank/DDBJ whole genome shotgun (WGS) entry which is preliminary data.</text>
</comment>
<keyword evidence="2" id="KW-0677">Repeat</keyword>
<dbReference type="AlphaFoldDB" id="A0A098S7H9"/>
<dbReference type="Pfam" id="PF08477">
    <property type="entry name" value="Roc"/>
    <property type="match status" value="1"/>
</dbReference>
<dbReference type="Pfam" id="PF12770">
    <property type="entry name" value="CHAT"/>
    <property type="match status" value="1"/>
</dbReference>
<dbReference type="Gene3D" id="3.40.50.300">
    <property type="entry name" value="P-loop containing nucleotide triphosphate hydrolases"/>
    <property type="match status" value="1"/>
</dbReference>
<evidence type="ECO:0000256" key="2">
    <source>
        <dbReference type="ARBA" id="ARBA00022737"/>
    </source>
</evidence>
<proteinExistence type="predicted"/>
<dbReference type="GO" id="GO:0005737">
    <property type="term" value="C:cytoplasm"/>
    <property type="evidence" value="ECO:0007669"/>
    <property type="project" value="TreeGrafter"/>
</dbReference>
<dbReference type="InterPro" id="IPR036388">
    <property type="entry name" value="WH-like_DNA-bd_sf"/>
</dbReference>
<dbReference type="InterPro" id="IPR003591">
    <property type="entry name" value="Leu-rich_rpt_typical-subtyp"/>
</dbReference>
<organism evidence="5 6">
    <name type="scientific">Phaeodactylibacter xiamenensis</name>
    <dbReference type="NCBI Taxonomy" id="1524460"/>
    <lineage>
        <taxon>Bacteria</taxon>
        <taxon>Pseudomonadati</taxon>
        <taxon>Bacteroidota</taxon>
        <taxon>Saprospiria</taxon>
        <taxon>Saprospirales</taxon>
        <taxon>Haliscomenobacteraceae</taxon>
        <taxon>Phaeodactylibacter</taxon>
    </lineage>
</organism>
<evidence type="ECO:0008006" key="7">
    <source>
        <dbReference type="Google" id="ProtNLM"/>
    </source>
</evidence>
<dbReference type="RefSeq" id="WP_044220039.1">
    <property type="nucleotide sequence ID" value="NZ_JBKAGJ010000045.1"/>
</dbReference>
<gene>
    <name evidence="5" type="ORF">IX84_11255</name>
</gene>
<evidence type="ECO:0000259" key="4">
    <source>
        <dbReference type="Pfam" id="PF16095"/>
    </source>
</evidence>
<reference evidence="5 6" key="1">
    <citation type="journal article" date="2014" name="Int. J. Syst. Evol. Microbiol.">
        <title>Phaeodactylibacter xiamenensis gen. nov., sp. nov., a member of the family Saprospiraceae isolated from the marine alga Phaeodactylum tricornutum.</title>
        <authorList>
            <person name="Chen Z.Jr."/>
            <person name="Lei X."/>
            <person name="Lai Q."/>
            <person name="Li Y."/>
            <person name="Zhang B."/>
            <person name="Zhang J."/>
            <person name="Zhang H."/>
            <person name="Yang L."/>
            <person name="Zheng W."/>
            <person name="Tian Y."/>
            <person name="Yu Z."/>
            <person name="Xu H.Jr."/>
            <person name="Zheng T."/>
        </authorList>
    </citation>
    <scope>NUCLEOTIDE SEQUENCE [LARGE SCALE GENOMIC DNA]</scope>
    <source>
        <strain evidence="5 6">KD52</strain>
    </source>
</reference>
<evidence type="ECO:0000313" key="6">
    <source>
        <dbReference type="Proteomes" id="UP000029736"/>
    </source>
</evidence>
<sequence length="977" mass="111451">MPTPAIIARLEQQLSITIALSNAPDLSAFMRYGRKEEDKSQYWLKDGTLTGLKLRTLGLQDASFLEAPELSGLQGLYLAENDFLSLQLPASLQQLQLLNLADNKALQTLEFAGAMPQLEEIDLSDSGIQALHLPDCPALQKLDASRSKLEAFSFASACPKLWWLDLSGNEGLKEVNIPNGCDTLKFLHLSNCNMEQLQIGGALPHLQVLDLKGNQLSHLPADVVLDSPLETLYARGSYPKNIPDVFLRSENCLEEASIWFKQLRLDGGGQKNKLVKLMITGNGNVGKTTMVCALENGDQEEDEYACTCEGDEPHKSTQGVKTGDWKYRGIDFNYWDFGGQEVYHGTHRLFLRSQSVIVIMFDPETEKKAKNNEWVKDRTKGYLKTMNHEVPYWYYSIKENNPRSQFIIAQNKKAGFPQKNSVINAFSDDQGADFIHLDTRSGERMSMLVTSIRDAAKRLTAYNMPFPNSWVEVRSDILKNLANESGQKVIDKEVFLDIWCKNVPEDNKALLLNYLHDIGLVYYHEALEGKVILDLDWALEAIYKPLDREQDYFDEFIEDKGRIRVRRIFEIFGSQYSDQERWLFLGFMERCGLCFKRSEKEEYRSQRSKRDVYIFPEFLPVDQPEAIKKEFENLDQVTHLRLPLPFNDYPRIQSFIASIGRKTDLDNIWRSGIKVLTPEGRRFRVLLNYDDRAIDLSIETPAMEHWLEPIFEALGEQDNWLVKEGSSYQEFDFGAWKQNRKNPSEGDIHREKEGGEKLDERLNGYPQDADQIMLILAAIPTDKLPISYEAEHSWIRRTLKQYESHQKIEEEVFTQVTLKGFNQSISNFQPHILHFIGHGELAELFTGEGGGLCLLGRDGKASLISAVELESLFRKIKYLHPQLKLVYLNACFTEAQAAAISKAGTEESELYVIGTTDKINSALAQEVAELFYGNFAKGSPVKRCAEEASTMFTTEDDVEIRLFRNGAEIKLYQDEKP</sequence>
<dbReference type="STRING" id="1524460.IX84_11255"/>